<dbReference type="EMBL" id="RWGY01000004">
    <property type="protein sequence ID" value="TVU44119.1"/>
    <property type="molecule type" value="Genomic_DNA"/>
</dbReference>
<sequence length="368" mass="41737">MSRLRRFVNLVTLERKRDMYSLRRIDLWQHDFFYPATTPPPPPKAQRKLPLAADPKEMEQFETPPSCFNFQPKPCPEALDYTWKMHNFGVSENKIICVDNFGVSFLYNTDEPCVTTMPALHSPKRHPVSLSVFDPEDDDDGGGTGSLYVIEAVPRPRRREDHQGQFEAFDYGMSVSRVEKSWRRHSLPPPPFVLEPGYEHRSAGVISSYAVLGGGSHLCVSAAGFGTYCFDTARREWGRAGDWMLPIAGKAEYVPEIGLWFGPSQKENNYLPCVCDLSSALDGDEPELRCKWDNDCFPAEWIPAIMSHMVNLGAGRFFTVGYNETVVPNAYHWGEPPRHKCFSVLGGLELKPGRTCSDDEPQKEMHQR</sequence>
<dbReference type="PANTHER" id="PTHR33085">
    <property type="entry name" value="OS12G0113100 PROTEIN-RELATED"/>
    <property type="match status" value="1"/>
</dbReference>
<feature type="non-terminal residue" evidence="1">
    <location>
        <position position="1"/>
    </location>
</feature>
<evidence type="ECO:0000313" key="1">
    <source>
        <dbReference type="EMBL" id="TVU44119.1"/>
    </source>
</evidence>
<dbReference type="Pfam" id="PF07893">
    <property type="entry name" value="DUF1668"/>
    <property type="match status" value="1"/>
</dbReference>
<accession>A0A5J9W706</accession>
<protein>
    <submittedName>
        <fullName evidence="1">Uncharacterized protein</fullName>
    </submittedName>
</protein>
<evidence type="ECO:0000313" key="2">
    <source>
        <dbReference type="Proteomes" id="UP000324897"/>
    </source>
</evidence>
<gene>
    <name evidence="1" type="ORF">EJB05_03552</name>
</gene>
<dbReference type="Gramene" id="TVU44119">
    <property type="protein sequence ID" value="TVU44119"/>
    <property type="gene ID" value="EJB05_03552"/>
</dbReference>
<dbReference type="InterPro" id="IPR012871">
    <property type="entry name" value="DUF1668_ORYSA"/>
</dbReference>
<reference evidence="1 2" key="1">
    <citation type="journal article" date="2019" name="Sci. Rep.">
        <title>A high-quality genome of Eragrostis curvula grass provides insights into Poaceae evolution and supports new strategies to enhance forage quality.</title>
        <authorList>
            <person name="Carballo J."/>
            <person name="Santos B.A.C.M."/>
            <person name="Zappacosta D."/>
            <person name="Garbus I."/>
            <person name="Selva J.P."/>
            <person name="Gallo C.A."/>
            <person name="Diaz A."/>
            <person name="Albertini E."/>
            <person name="Caccamo M."/>
            <person name="Echenique V."/>
        </authorList>
    </citation>
    <scope>NUCLEOTIDE SEQUENCE [LARGE SCALE GENOMIC DNA]</scope>
    <source>
        <strain evidence="2">cv. Victoria</strain>
        <tissue evidence="1">Leaf</tissue>
    </source>
</reference>
<dbReference type="OrthoDB" id="692330at2759"/>
<organism evidence="1 2">
    <name type="scientific">Eragrostis curvula</name>
    <name type="common">weeping love grass</name>
    <dbReference type="NCBI Taxonomy" id="38414"/>
    <lineage>
        <taxon>Eukaryota</taxon>
        <taxon>Viridiplantae</taxon>
        <taxon>Streptophyta</taxon>
        <taxon>Embryophyta</taxon>
        <taxon>Tracheophyta</taxon>
        <taxon>Spermatophyta</taxon>
        <taxon>Magnoliopsida</taxon>
        <taxon>Liliopsida</taxon>
        <taxon>Poales</taxon>
        <taxon>Poaceae</taxon>
        <taxon>PACMAD clade</taxon>
        <taxon>Chloridoideae</taxon>
        <taxon>Eragrostideae</taxon>
        <taxon>Eragrostidinae</taxon>
        <taxon>Eragrostis</taxon>
    </lineage>
</organism>
<dbReference type="PANTHER" id="PTHR33085:SF113">
    <property type="entry name" value="OS05G0126000 PROTEIN"/>
    <property type="match status" value="1"/>
</dbReference>
<name>A0A5J9W706_9POAL</name>
<dbReference type="AlphaFoldDB" id="A0A5J9W706"/>
<keyword evidence="2" id="KW-1185">Reference proteome</keyword>
<proteinExistence type="predicted"/>
<dbReference type="Proteomes" id="UP000324897">
    <property type="component" value="Chromosome 5"/>
</dbReference>
<comment type="caution">
    <text evidence="1">The sequence shown here is derived from an EMBL/GenBank/DDBJ whole genome shotgun (WGS) entry which is preliminary data.</text>
</comment>